<dbReference type="Pfam" id="PF12906">
    <property type="entry name" value="RINGv"/>
    <property type="match status" value="1"/>
</dbReference>
<evidence type="ECO:0000313" key="6">
    <source>
        <dbReference type="Proteomes" id="UP000887578"/>
    </source>
</evidence>
<evidence type="ECO:0000256" key="1">
    <source>
        <dbReference type="ARBA" id="ARBA00022723"/>
    </source>
</evidence>
<dbReference type="PROSITE" id="PS51292">
    <property type="entry name" value="ZF_RING_CH"/>
    <property type="match status" value="1"/>
</dbReference>
<dbReference type="PANTHER" id="PTHR46347">
    <property type="entry name" value="RING/FYVE/PHD ZINC FINGER SUPERFAMILY PROTEIN"/>
    <property type="match status" value="1"/>
</dbReference>
<keyword evidence="2" id="KW-0863">Zinc-finger</keyword>
<sequence>MACESTSLVFTDHLIEEYTCVSSSFSTAELLTAKEMLSEEELVKAEEIPISLNVNNEGLAAEEKHCRICLESKSTEGYDQWIIPCKCDESMKWVHQKCFEQWIAISLTRDADTRRTKSGDLISCGKASKGSRRSAGSGSQQKKKISSCDEKYQPRSRSKEREGNSVKTEVDIIIRHLTDGTCWFCHPQHHYIVPSERLASREIFKAQCAWGPASGLNERRTDCGGYIKIRIVQVNDELYVRVVGKAKGHHCRLADHEKDEGLLH</sequence>
<evidence type="ECO:0000259" key="5">
    <source>
        <dbReference type="PROSITE" id="PS51292"/>
    </source>
</evidence>
<accession>A0A914QCY1</accession>
<evidence type="ECO:0000256" key="4">
    <source>
        <dbReference type="SAM" id="MobiDB-lite"/>
    </source>
</evidence>
<evidence type="ECO:0000256" key="3">
    <source>
        <dbReference type="ARBA" id="ARBA00022833"/>
    </source>
</evidence>
<feature type="region of interest" description="Disordered" evidence="4">
    <location>
        <begin position="123"/>
        <end position="164"/>
    </location>
</feature>
<keyword evidence="1" id="KW-0479">Metal-binding</keyword>
<reference evidence="7" key="1">
    <citation type="submission" date="2022-11" db="UniProtKB">
        <authorList>
            <consortium name="WormBaseParasite"/>
        </authorList>
    </citation>
    <scope>IDENTIFICATION</scope>
</reference>
<dbReference type="AlphaFoldDB" id="A0A914QCY1"/>
<proteinExistence type="predicted"/>
<protein>
    <submittedName>
        <fullName evidence="7">RING-CH-type domain-containing protein</fullName>
    </submittedName>
</protein>
<keyword evidence="3" id="KW-0862">Zinc</keyword>
<dbReference type="InterPro" id="IPR011016">
    <property type="entry name" value="Znf_RING-CH"/>
</dbReference>
<dbReference type="Proteomes" id="UP000887578">
    <property type="component" value="Unplaced"/>
</dbReference>
<feature type="domain" description="RING-CH-type" evidence="5">
    <location>
        <begin position="58"/>
        <end position="123"/>
    </location>
</feature>
<feature type="compositionally biased region" description="Low complexity" evidence="4">
    <location>
        <begin position="125"/>
        <end position="140"/>
    </location>
</feature>
<feature type="compositionally biased region" description="Basic and acidic residues" evidence="4">
    <location>
        <begin position="146"/>
        <end position="164"/>
    </location>
</feature>
<dbReference type="InterPro" id="IPR013083">
    <property type="entry name" value="Znf_RING/FYVE/PHD"/>
</dbReference>
<name>A0A914QCY1_9BILA</name>
<dbReference type="GO" id="GO:0008270">
    <property type="term" value="F:zinc ion binding"/>
    <property type="evidence" value="ECO:0007669"/>
    <property type="project" value="UniProtKB-KW"/>
</dbReference>
<evidence type="ECO:0000256" key="2">
    <source>
        <dbReference type="ARBA" id="ARBA00022771"/>
    </source>
</evidence>
<evidence type="ECO:0000313" key="7">
    <source>
        <dbReference type="WBParaSite" id="PDA_v2.g29136.t1"/>
    </source>
</evidence>
<keyword evidence="6" id="KW-1185">Reference proteome</keyword>
<dbReference type="PANTHER" id="PTHR46347:SF1">
    <property type="entry name" value="RING_FYVE_PHD ZINC FINGER SUPERFAMILY PROTEIN"/>
    <property type="match status" value="1"/>
</dbReference>
<dbReference type="SUPFAM" id="SSF57850">
    <property type="entry name" value="RING/U-box"/>
    <property type="match status" value="1"/>
</dbReference>
<organism evidence="6 7">
    <name type="scientific">Panagrolaimus davidi</name>
    <dbReference type="NCBI Taxonomy" id="227884"/>
    <lineage>
        <taxon>Eukaryota</taxon>
        <taxon>Metazoa</taxon>
        <taxon>Ecdysozoa</taxon>
        <taxon>Nematoda</taxon>
        <taxon>Chromadorea</taxon>
        <taxon>Rhabditida</taxon>
        <taxon>Tylenchina</taxon>
        <taxon>Panagrolaimomorpha</taxon>
        <taxon>Panagrolaimoidea</taxon>
        <taxon>Panagrolaimidae</taxon>
        <taxon>Panagrolaimus</taxon>
    </lineage>
</organism>
<dbReference type="WBParaSite" id="PDA_v2.g29136.t1">
    <property type="protein sequence ID" value="PDA_v2.g29136.t1"/>
    <property type="gene ID" value="PDA_v2.g29136"/>
</dbReference>
<dbReference type="SMART" id="SM00744">
    <property type="entry name" value="RINGv"/>
    <property type="match status" value="1"/>
</dbReference>
<dbReference type="Gene3D" id="3.30.40.10">
    <property type="entry name" value="Zinc/RING finger domain, C3HC4 (zinc finger)"/>
    <property type="match status" value="1"/>
</dbReference>